<dbReference type="PROSITE" id="PS51257">
    <property type="entry name" value="PROKAR_LIPOPROTEIN"/>
    <property type="match status" value="1"/>
</dbReference>
<evidence type="ECO:0000259" key="7">
    <source>
        <dbReference type="Pfam" id="PF14322"/>
    </source>
</evidence>
<evidence type="ECO:0000256" key="1">
    <source>
        <dbReference type="ARBA" id="ARBA00004442"/>
    </source>
</evidence>
<evidence type="ECO:0000256" key="2">
    <source>
        <dbReference type="ARBA" id="ARBA00006275"/>
    </source>
</evidence>
<keyword evidence="3" id="KW-0732">Signal</keyword>
<dbReference type="SUPFAM" id="SSF48452">
    <property type="entry name" value="TPR-like"/>
    <property type="match status" value="1"/>
</dbReference>
<name>A0A494VQ23_9SPHI</name>
<keyword evidence="5" id="KW-0998">Cell outer membrane</keyword>
<sequence length="445" mass="49625">MKITFLYITALCLLSSCTKDFLDKKPDKSLLVPTDAADFQAILDNYNIMNVMPGLGTIASDHYYLPGNVVKSLLPVQQNSYLWKDDIFEGQTASDWNTPYKQVFYANVVLDGLAGKVSDGSNDNSINNLKGSALFYRSLAFYNLSQIFAATYVEATAANLPGIPVRLSSDVNVKVGRGTLKGTYKQIVGDLISALALLPVKASFKNRPSKAACAALLARVYLCMGDYKNAGAMADQCLSMTNELYEFDDFDPNTDFPFPEPLPNDNKEVLFYQGFVPYSFFSRGRILVDSNVYRSYAATDLRKPMFFYEIGATGVIYSGFNGMSIDEQYLIKAETAVRSGDVATGIMTLNALLQTRYEKGTYKAIVANDRDATLKVILEERRKELIGRDLRWTDLRRLNTNEATATTLKRVVEGVTYLLPPNDKKYVFPIPPDEIQRSGIEQDPR</sequence>
<comment type="similarity">
    <text evidence="2">Belongs to the SusD family.</text>
</comment>
<dbReference type="InterPro" id="IPR011990">
    <property type="entry name" value="TPR-like_helical_dom_sf"/>
</dbReference>
<keyword evidence="9" id="KW-1185">Reference proteome</keyword>
<protein>
    <submittedName>
        <fullName evidence="8">RagB/SusD family nutrient uptake outer membrane protein</fullName>
    </submittedName>
</protein>
<keyword evidence="4" id="KW-0472">Membrane</keyword>
<evidence type="ECO:0000256" key="5">
    <source>
        <dbReference type="ARBA" id="ARBA00023237"/>
    </source>
</evidence>
<dbReference type="Pfam" id="PF07980">
    <property type="entry name" value="SusD_RagB"/>
    <property type="match status" value="1"/>
</dbReference>
<evidence type="ECO:0000256" key="4">
    <source>
        <dbReference type="ARBA" id="ARBA00023136"/>
    </source>
</evidence>
<organism evidence="8 9">
    <name type="scientific">Mucilaginibacter celer</name>
    <dbReference type="NCBI Taxonomy" id="2305508"/>
    <lineage>
        <taxon>Bacteria</taxon>
        <taxon>Pseudomonadati</taxon>
        <taxon>Bacteroidota</taxon>
        <taxon>Sphingobacteriia</taxon>
        <taxon>Sphingobacteriales</taxon>
        <taxon>Sphingobacteriaceae</taxon>
        <taxon>Mucilaginibacter</taxon>
    </lineage>
</organism>
<evidence type="ECO:0000313" key="8">
    <source>
        <dbReference type="EMBL" id="AYL95300.1"/>
    </source>
</evidence>
<dbReference type="Pfam" id="PF14322">
    <property type="entry name" value="SusD-like_3"/>
    <property type="match status" value="1"/>
</dbReference>
<accession>A0A494VQ23</accession>
<dbReference type="Gene3D" id="1.25.40.390">
    <property type="match status" value="1"/>
</dbReference>
<feature type="domain" description="RagB/SusD" evidence="6">
    <location>
        <begin position="327"/>
        <end position="438"/>
    </location>
</feature>
<feature type="domain" description="SusD-like N-terminal" evidence="7">
    <location>
        <begin position="20"/>
        <end position="222"/>
    </location>
</feature>
<evidence type="ECO:0000259" key="6">
    <source>
        <dbReference type="Pfam" id="PF07980"/>
    </source>
</evidence>
<dbReference type="KEGG" id="muh:HYN43_008320"/>
<dbReference type="EMBL" id="CP032869">
    <property type="protein sequence ID" value="AYL95300.1"/>
    <property type="molecule type" value="Genomic_DNA"/>
</dbReference>
<dbReference type="RefSeq" id="WP_119409003.1">
    <property type="nucleotide sequence ID" value="NZ_CP032869.1"/>
</dbReference>
<proteinExistence type="inferred from homology"/>
<dbReference type="AlphaFoldDB" id="A0A494VQ23"/>
<dbReference type="InterPro" id="IPR012944">
    <property type="entry name" value="SusD_RagB_dom"/>
</dbReference>
<dbReference type="InterPro" id="IPR033985">
    <property type="entry name" value="SusD-like_N"/>
</dbReference>
<dbReference type="GO" id="GO:0009279">
    <property type="term" value="C:cell outer membrane"/>
    <property type="evidence" value="ECO:0007669"/>
    <property type="project" value="UniProtKB-SubCell"/>
</dbReference>
<gene>
    <name evidence="8" type="ORF">HYN43_008320</name>
</gene>
<reference evidence="8 9" key="1">
    <citation type="submission" date="2018-10" db="EMBL/GenBank/DDBJ databases">
        <title>Genome sequencing of Mucilaginibacter sp. HYN0043.</title>
        <authorList>
            <person name="Kim M."/>
            <person name="Yi H."/>
        </authorList>
    </citation>
    <scope>NUCLEOTIDE SEQUENCE [LARGE SCALE GENOMIC DNA]</scope>
    <source>
        <strain evidence="8 9">HYN0043</strain>
    </source>
</reference>
<dbReference type="OrthoDB" id="653598at2"/>
<comment type="subcellular location">
    <subcellularLocation>
        <location evidence="1">Cell outer membrane</location>
    </subcellularLocation>
</comment>
<dbReference type="Proteomes" id="UP000270046">
    <property type="component" value="Chromosome"/>
</dbReference>
<evidence type="ECO:0000256" key="3">
    <source>
        <dbReference type="ARBA" id="ARBA00022729"/>
    </source>
</evidence>
<evidence type="ECO:0000313" key="9">
    <source>
        <dbReference type="Proteomes" id="UP000270046"/>
    </source>
</evidence>